<comment type="caution">
    <text evidence="2">The sequence shown here is derived from an EMBL/GenBank/DDBJ whole genome shotgun (WGS) entry which is preliminary data.</text>
</comment>
<evidence type="ECO:0000256" key="1">
    <source>
        <dbReference type="SAM" id="Phobius"/>
    </source>
</evidence>
<dbReference type="Pfam" id="PF05656">
    <property type="entry name" value="DUF805"/>
    <property type="match status" value="1"/>
</dbReference>
<feature type="transmembrane region" description="Helical" evidence="1">
    <location>
        <begin position="39"/>
        <end position="62"/>
    </location>
</feature>
<feature type="transmembrane region" description="Helical" evidence="1">
    <location>
        <begin position="219"/>
        <end position="239"/>
    </location>
</feature>
<gene>
    <name evidence="2" type="ORF">QUG98_07425</name>
</gene>
<evidence type="ECO:0000313" key="3">
    <source>
        <dbReference type="Proteomes" id="UP001235720"/>
    </source>
</evidence>
<name>A0ABT7TFD8_9MICO</name>
<keyword evidence="1" id="KW-0812">Transmembrane</keyword>
<dbReference type="RefSeq" id="WP_289469958.1">
    <property type="nucleotide sequence ID" value="NZ_JAUCMM010000004.1"/>
</dbReference>
<feature type="transmembrane region" description="Helical" evidence="1">
    <location>
        <begin position="68"/>
        <end position="90"/>
    </location>
</feature>
<accession>A0ABT7TFD8</accession>
<dbReference type="EMBL" id="JAUCMM010000004">
    <property type="protein sequence ID" value="MDM7888282.1"/>
    <property type="molecule type" value="Genomic_DNA"/>
</dbReference>
<dbReference type="InterPro" id="IPR008523">
    <property type="entry name" value="DUF805"/>
</dbReference>
<dbReference type="Proteomes" id="UP001235720">
    <property type="component" value="Unassembled WGS sequence"/>
</dbReference>
<dbReference type="PANTHER" id="PTHR34980">
    <property type="entry name" value="INNER MEMBRANE PROTEIN-RELATED-RELATED"/>
    <property type="match status" value="1"/>
</dbReference>
<proteinExistence type="predicted"/>
<protein>
    <submittedName>
        <fullName evidence="2">DUF805 domain-containing protein</fullName>
    </submittedName>
</protein>
<dbReference type="PANTHER" id="PTHR34980:SF2">
    <property type="entry name" value="INNER MEMBRANE PROTEIN YHAH-RELATED"/>
    <property type="match status" value="1"/>
</dbReference>
<keyword evidence="3" id="KW-1185">Reference proteome</keyword>
<keyword evidence="1" id="KW-1133">Transmembrane helix</keyword>
<feature type="transmembrane region" description="Helical" evidence="1">
    <location>
        <begin position="102"/>
        <end position="121"/>
    </location>
</feature>
<reference evidence="2 3" key="1">
    <citation type="submission" date="2023-06" db="EMBL/GenBank/DDBJ databases">
        <authorList>
            <person name="Feng G."/>
            <person name="Li J."/>
            <person name="Zhu H."/>
        </authorList>
    </citation>
    <scope>NUCLEOTIDE SEQUENCE [LARGE SCALE GENOMIC DNA]</scope>
    <source>
        <strain evidence="2 3">RHCJP20</strain>
    </source>
</reference>
<keyword evidence="1" id="KW-0472">Membrane</keyword>
<organism evidence="2 3">
    <name type="scientific">Curtobacterium subtropicum</name>
    <dbReference type="NCBI Taxonomy" id="3055138"/>
    <lineage>
        <taxon>Bacteria</taxon>
        <taxon>Bacillati</taxon>
        <taxon>Actinomycetota</taxon>
        <taxon>Actinomycetes</taxon>
        <taxon>Micrococcales</taxon>
        <taxon>Microbacteriaceae</taxon>
        <taxon>Curtobacterium</taxon>
    </lineage>
</organism>
<evidence type="ECO:0000313" key="2">
    <source>
        <dbReference type="EMBL" id="MDM7888282.1"/>
    </source>
</evidence>
<sequence length="250" mass="26398">MTSFTLTALDVHRSTFWSAVRSYWLDALRLDGRAGRSTYWWAQLHVVVITAALSTVAAVGALHPVGEFVSALVTPVFALAVLVPQTTLLVRRLHDTGRSGWWALLELVPLVNLVVLVWTLLPSRPDGARFVSDTTQRRAAGPWRSVVRVVGAVLAGEAAVLVALELAAVNALTGATTLAALGAGADDPPLVIRAPGVFSVTATDLANPTAGLVSAPESLGWHLSALAIAAALVLWRAAIDRHERDAARSS</sequence>